<organism evidence="1 2">
    <name type="scientific">Anaerocolumna xylanovorans DSM 12503</name>
    <dbReference type="NCBI Taxonomy" id="1121345"/>
    <lineage>
        <taxon>Bacteria</taxon>
        <taxon>Bacillati</taxon>
        <taxon>Bacillota</taxon>
        <taxon>Clostridia</taxon>
        <taxon>Lachnospirales</taxon>
        <taxon>Lachnospiraceae</taxon>
        <taxon>Anaerocolumna</taxon>
    </lineage>
</organism>
<dbReference type="RefSeq" id="WP_207665476.1">
    <property type="nucleotide sequence ID" value="NZ_FRFD01000005.1"/>
</dbReference>
<evidence type="ECO:0000313" key="1">
    <source>
        <dbReference type="EMBL" id="SHO48934.1"/>
    </source>
</evidence>
<keyword evidence="2" id="KW-1185">Reference proteome</keyword>
<dbReference type="AlphaFoldDB" id="A0A1M7Y8G6"/>
<accession>A0A1M7Y8G6</accession>
<dbReference type="STRING" id="1121345.SAMN02745217_02103"/>
<name>A0A1M7Y8G6_9FIRM</name>
<dbReference type="EMBL" id="FRFD01000005">
    <property type="protein sequence ID" value="SHO48934.1"/>
    <property type="molecule type" value="Genomic_DNA"/>
</dbReference>
<gene>
    <name evidence="1" type="ORF">SAMN02745217_02103</name>
</gene>
<proteinExistence type="predicted"/>
<dbReference type="Proteomes" id="UP000184612">
    <property type="component" value="Unassembled WGS sequence"/>
</dbReference>
<evidence type="ECO:0000313" key="2">
    <source>
        <dbReference type="Proteomes" id="UP000184612"/>
    </source>
</evidence>
<protein>
    <recommendedName>
        <fullName evidence="3">Anti-bacteriophage protein A/HamA C-terminal domain-containing protein</fullName>
    </recommendedName>
</protein>
<reference evidence="1 2" key="1">
    <citation type="submission" date="2016-12" db="EMBL/GenBank/DDBJ databases">
        <authorList>
            <person name="Song W.-J."/>
            <person name="Kurnit D.M."/>
        </authorList>
    </citation>
    <scope>NUCLEOTIDE SEQUENCE [LARGE SCALE GENOMIC DNA]</scope>
    <source>
        <strain evidence="1 2">DSM 12503</strain>
    </source>
</reference>
<evidence type="ECO:0008006" key="3">
    <source>
        <dbReference type="Google" id="ProtNLM"/>
    </source>
</evidence>
<sequence length="227" mass="25797">MKIIECEKMDILNSHVTFIRVEPEDLSKAIEDILHVLSDLSWIADFDQEYIRMSFEKRAKDTATYLAGSLKMEKKDKVTSNTGEYIVSEMAKEAIASRLKYKDIPLAELFKEQVIGNPGFDYYSLNGNNIIIFGEAKYLADQNAYGNGMKQVARFIKEKQDISDLNDIDKFFEPSSLSNASKGEKAYSIAFSSKKTPSKNIISGILQNKYYNELVTHKEIIYVAVNV</sequence>